<dbReference type="Proteomes" id="UP001190700">
    <property type="component" value="Unassembled WGS sequence"/>
</dbReference>
<dbReference type="PANTHER" id="PTHR33390">
    <property type="entry name" value="STRESS UP-REGULATED NOD 19 PROTEIN"/>
    <property type="match status" value="1"/>
</dbReference>
<dbReference type="AlphaFoldDB" id="A0AAE0BSH9"/>
<sequence>MVFTDAAKTPLEMPKGEYSLLGFHGEIVDEQNKSVPLSTVYDHHWIAKDGIHKNPWCPVEYVFGIGAESRNTPTNFPAGYGYRVSDAAWWGGNIHLLHTDHLAGSNAEIAAKECNECYYAAGKGPECTPEKNGTFQCCGDNCFDGSCFCPTAPSAPTTQTNYYLQYTVMYTREMITPIYIGVWTAPGCQTFYDVFRNDEEPEHLASTGNTRVEADFELVFAVGHQHTGALNISLFINDERVCTSYPKYGAEDGVAGNEKNHLVEMTNCINKDIGGSVKVHNGDILRLDSWYYVGSNDSRLGPGLGGTHLNVMGYMYMAMATDNSDGLPESIILSRYPQLRTGVQLLQPDVVTFL</sequence>
<protein>
    <submittedName>
        <fullName evidence="1">Uncharacterized protein</fullName>
    </submittedName>
</protein>
<evidence type="ECO:0000313" key="1">
    <source>
        <dbReference type="EMBL" id="KAK3240927.1"/>
    </source>
</evidence>
<gene>
    <name evidence="1" type="ORF">CYMTET_49262</name>
</gene>
<keyword evidence="2" id="KW-1185">Reference proteome</keyword>
<accession>A0AAE0BSH9</accession>
<dbReference type="PANTHER" id="PTHR33390:SF1">
    <property type="entry name" value="STRESS UP-REGULATED NOD 19 PROTEIN"/>
    <property type="match status" value="1"/>
</dbReference>
<dbReference type="InterPro" id="IPR011692">
    <property type="entry name" value="Stress_up-reg_Nod19"/>
</dbReference>
<proteinExistence type="predicted"/>
<comment type="caution">
    <text evidence="1">The sequence shown here is derived from an EMBL/GenBank/DDBJ whole genome shotgun (WGS) entry which is preliminary data.</text>
</comment>
<name>A0AAE0BSH9_9CHLO</name>
<evidence type="ECO:0000313" key="2">
    <source>
        <dbReference type="Proteomes" id="UP001190700"/>
    </source>
</evidence>
<dbReference type="Pfam" id="PF07712">
    <property type="entry name" value="SURNod19"/>
    <property type="match status" value="2"/>
</dbReference>
<dbReference type="EMBL" id="LGRX02033514">
    <property type="protein sequence ID" value="KAK3240927.1"/>
    <property type="molecule type" value="Genomic_DNA"/>
</dbReference>
<reference evidence="1 2" key="1">
    <citation type="journal article" date="2015" name="Genome Biol. Evol.">
        <title>Comparative Genomics of a Bacterivorous Green Alga Reveals Evolutionary Causalities and Consequences of Phago-Mixotrophic Mode of Nutrition.</title>
        <authorList>
            <person name="Burns J.A."/>
            <person name="Paasch A."/>
            <person name="Narechania A."/>
            <person name="Kim E."/>
        </authorList>
    </citation>
    <scope>NUCLEOTIDE SEQUENCE [LARGE SCALE GENOMIC DNA]</scope>
    <source>
        <strain evidence="1 2">PLY_AMNH</strain>
    </source>
</reference>
<organism evidence="1 2">
    <name type="scientific">Cymbomonas tetramitiformis</name>
    <dbReference type="NCBI Taxonomy" id="36881"/>
    <lineage>
        <taxon>Eukaryota</taxon>
        <taxon>Viridiplantae</taxon>
        <taxon>Chlorophyta</taxon>
        <taxon>Pyramimonadophyceae</taxon>
        <taxon>Pyramimonadales</taxon>
        <taxon>Pyramimonadaceae</taxon>
        <taxon>Cymbomonas</taxon>
    </lineage>
</organism>